<dbReference type="PANTHER" id="PTHR45947">
    <property type="entry name" value="SULFOQUINOVOSYL TRANSFERASE SQD2"/>
    <property type="match status" value="1"/>
</dbReference>
<dbReference type="InterPro" id="IPR028098">
    <property type="entry name" value="Glyco_trans_4-like_N"/>
</dbReference>
<proteinExistence type="predicted"/>
<name>A0A1F5G885_9BACT</name>
<organism evidence="3 4">
    <name type="scientific">Candidatus Curtissbacteria bacterium RIFCSPHIGHO2_01_FULL_40_12</name>
    <dbReference type="NCBI Taxonomy" id="1797710"/>
    <lineage>
        <taxon>Bacteria</taxon>
        <taxon>Candidatus Curtissiibacteriota</taxon>
    </lineage>
</organism>
<dbReference type="PANTHER" id="PTHR45947:SF3">
    <property type="entry name" value="SULFOQUINOVOSYL TRANSFERASE SQD2"/>
    <property type="match status" value="1"/>
</dbReference>
<feature type="domain" description="Glycosyltransferase subfamily 4-like N-terminal" evidence="2">
    <location>
        <begin position="20"/>
        <end position="186"/>
    </location>
</feature>
<dbReference type="Gene3D" id="3.40.50.2000">
    <property type="entry name" value="Glycogen Phosphorylase B"/>
    <property type="match status" value="2"/>
</dbReference>
<dbReference type="SUPFAM" id="SSF53756">
    <property type="entry name" value="UDP-Glycosyltransferase/glycogen phosphorylase"/>
    <property type="match status" value="1"/>
</dbReference>
<gene>
    <name evidence="3" type="ORF">A2693_02645</name>
</gene>
<comment type="caution">
    <text evidence="3">The sequence shown here is derived from an EMBL/GenBank/DDBJ whole genome shotgun (WGS) entry which is preliminary data.</text>
</comment>
<sequence>MRILLITEFFPTGKDLRFSGGVEARTFFVAKHLCQKHKITVLASRTIGTPTKERIFGFDVYRVGPPRDYTASVGHLISRLIFVKNAIKFANGLDLDIVDGGNYIAHFIAKRIAKAKKIPAVAWYPDVWLGEWFRNAGIYGIFGEILERYNLRSNFNSYIAISQQTAKKLNRFVKKKTKIIYCGVDKNEFVGNVKKFKDPTIICVSRLAKYKNIKTLILAFAHLQLTVKNANLIIVGSGPEENNLKDLVKSLKISKSVKFLSNLPRKELINLYKSSHIFSLPSIVEGFGIATIEAAAAGLPYVNSNIPIQKEITKNGQGGFLVEPSSALSYSQKLHLLIKNKSLYNQKSKQAQKLASLYSWSNVAKDTESVYESLYAKNPQ</sequence>
<evidence type="ECO:0000313" key="4">
    <source>
        <dbReference type="Proteomes" id="UP000178577"/>
    </source>
</evidence>
<dbReference type="Proteomes" id="UP000178577">
    <property type="component" value="Unassembled WGS sequence"/>
</dbReference>
<evidence type="ECO:0008006" key="5">
    <source>
        <dbReference type="Google" id="ProtNLM"/>
    </source>
</evidence>
<dbReference type="Pfam" id="PF00534">
    <property type="entry name" value="Glycos_transf_1"/>
    <property type="match status" value="1"/>
</dbReference>
<evidence type="ECO:0000259" key="2">
    <source>
        <dbReference type="Pfam" id="PF13439"/>
    </source>
</evidence>
<evidence type="ECO:0000313" key="3">
    <source>
        <dbReference type="EMBL" id="OGD88066.1"/>
    </source>
</evidence>
<dbReference type="EMBL" id="MFAY01000050">
    <property type="protein sequence ID" value="OGD88066.1"/>
    <property type="molecule type" value="Genomic_DNA"/>
</dbReference>
<protein>
    <recommendedName>
        <fullName evidence="5">Glycosyl transferase family 1 domain-containing protein</fullName>
    </recommendedName>
</protein>
<dbReference type="AlphaFoldDB" id="A0A1F5G885"/>
<dbReference type="InterPro" id="IPR001296">
    <property type="entry name" value="Glyco_trans_1"/>
</dbReference>
<reference evidence="3 4" key="1">
    <citation type="journal article" date="2016" name="Nat. Commun.">
        <title>Thousands of microbial genomes shed light on interconnected biogeochemical processes in an aquifer system.</title>
        <authorList>
            <person name="Anantharaman K."/>
            <person name="Brown C.T."/>
            <person name="Hug L.A."/>
            <person name="Sharon I."/>
            <person name="Castelle C.J."/>
            <person name="Probst A.J."/>
            <person name="Thomas B.C."/>
            <person name="Singh A."/>
            <person name="Wilkins M.J."/>
            <person name="Karaoz U."/>
            <person name="Brodie E.L."/>
            <person name="Williams K.H."/>
            <person name="Hubbard S.S."/>
            <person name="Banfield J.F."/>
        </authorList>
    </citation>
    <scope>NUCLEOTIDE SEQUENCE [LARGE SCALE GENOMIC DNA]</scope>
</reference>
<dbReference type="CDD" id="cd03801">
    <property type="entry name" value="GT4_PimA-like"/>
    <property type="match status" value="1"/>
</dbReference>
<feature type="domain" description="Glycosyl transferase family 1" evidence="1">
    <location>
        <begin position="190"/>
        <end position="353"/>
    </location>
</feature>
<accession>A0A1F5G885</accession>
<dbReference type="InterPro" id="IPR050194">
    <property type="entry name" value="Glycosyltransferase_grp1"/>
</dbReference>
<evidence type="ECO:0000259" key="1">
    <source>
        <dbReference type="Pfam" id="PF00534"/>
    </source>
</evidence>
<dbReference type="Pfam" id="PF13439">
    <property type="entry name" value="Glyco_transf_4"/>
    <property type="match status" value="1"/>
</dbReference>
<dbReference type="GO" id="GO:0016757">
    <property type="term" value="F:glycosyltransferase activity"/>
    <property type="evidence" value="ECO:0007669"/>
    <property type="project" value="InterPro"/>
</dbReference>